<accession>A0ABN9UX78</accession>
<dbReference type="EMBL" id="CAUYUJ010016395">
    <property type="protein sequence ID" value="CAK0864776.1"/>
    <property type="molecule type" value="Genomic_DNA"/>
</dbReference>
<sequence length="232" mass="24702">ALGAVAEALLPAELALVATCRGVAAAAAGRHEAWRNAVAARFGGEMLEAAILPAPQRRFLQLARLHRALRAGGARETRPPVFSGRRPRCSWREPLACWTQVLPAGGAGPGIAWSDGQRVWASPSLGAPPRLLRVDPSRLRPRAAFARGRLYVHGGGAVCVFRAVGSGEAAAFEEEPPRVRAPTGGLAGESSDLFSMILRTCVRPVCVCVCVCMCVWLVQRHRQHAACVSPHL</sequence>
<feature type="non-terminal residue" evidence="1">
    <location>
        <position position="1"/>
    </location>
</feature>
<dbReference type="Proteomes" id="UP001189429">
    <property type="component" value="Unassembled WGS sequence"/>
</dbReference>
<evidence type="ECO:0000313" key="2">
    <source>
        <dbReference type="Proteomes" id="UP001189429"/>
    </source>
</evidence>
<keyword evidence="2" id="KW-1185">Reference proteome</keyword>
<reference evidence="1" key="1">
    <citation type="submission" date="2023-10" db="EMBL/GenBank/DDBJ databases">
        <authorList>
            <person name="Chen Y."/>
            <person name="Shah S."/>
            <person name="Dougan E. K."/>
            <person name="Thang M."/>
            <person name="Chan C."/>
        </authorList>
    </citation>
    <scope>NUCLEOTIDE SEQUENCE [LARGE SCALE GENOMIC DNA]</scope>
</reference>
<gene>
    <name evidence="1" type="ORF">PCOR1329_LOCUS52557</name>
</gene>
<evidence type="ECO:0000313" key="1">
    <source>
        <dbReference type="EMBL" id="CAK0864776.1"/>
    </source>
</evidence>
<protein>
    <submittedName>
        <fullName evidence="1">Uncharacterized protein</fullName>
    </submittedName>
</protein>
<comment type="caution">
    <text evidence="1">The sequence shown here is derived from an EMBL/GenBank/DDBJ whole genome shotgun (WGS) entry which is preliminary data.</text>
</comment>
<organism evidence="1 2">
    <name type="scientific">Prorocentrum cordatum</name>
    <dbReference type="NCBI Taxonomy" id="2364126"/>
    <lineage>
        <taxon>Eukaryota</taxon>
        <taxon>Sar</taxon>
        <taxon>Alveolata</taxon>
        <taxon>Dinophyceae</taxon>
        <taxon>Prorocentrales</taxon>
        <taxon>Prorocentraceae</taxon>
        <taxon>Prorocentrum</taxon>
    </lineage>
</organism>
<name>A0ABN9UX78_9DINO</name>
<proteinExistence type="predicted"/>